<comment type="caution">
    <text evidence="2">The sequence shown here is derived from an EMBL/GenBank/DDBJ whole genome shotgun (WGS) entry which is preliminary data.</text>
</comment>
<sequence>MVKNLNLCPKQSESSLDESTGFIRLYRYPGRTSVDEACGMMEHTALHCEPGPSRGTGDFQGQQMAPG</sequence>
<accession>A0ABR2C1N9</accession>
<proteinExistence type="predicted"/>
<keyword evidence="3" id="KW-1185">Reference proteome</keyword>
<feature type="region of interest" description="Disordered" evidence="1">
    <location>
        <begin position="47"/>
        <end position="67"/>
    </location>
</feature>
<evidence type="ECO:0000313" key="3">
    <source>
        <dbReference type="Proteomes" id="UP001472677"/>
    </source>
</evidence>
<organism evidence="2 3">
    <name type="scientific">Hibiscus sabdariffa</name>
    <name type="common">roselle</name>
    <dbReference type="NCBI Taxonomy" id="183260"/>
    <lineage>
        <taxon>Eukaryota</taxon>
        <taxon>Viridiplantae</taxon>
        <taxon>Streptophyta</taxon>
        <taxon>Embryophyta</taxon>
        <taxon>Tracheophyta</taxon>
        <taxon>Spermatophyta</taxon>
        <taxon>Magnoliopsida</taxon>
        <taxon>eudicotyledons</taxon>
        <taxon>Gunneridae</taxon>
        <taxon>Pentapetalae</taxon>
        <taxon>rosids</taxon>
        <taxon>malvids</taxon>
        <taxon>Malvales</taxon>
        <taxon>Malvaceae</taxon>
        <taxon>Malvoideae</taxon>
        <taxon>Hibiscus</taxon>
    </lineage>
</organism>
<evidence type="ECO:0000313" key="2">
    <source>
        <dbReference type="EMBL" id="KAK8513300.1"/>
    </source>
</evidence>
<gene>
    <name evidence="2" type="ORF">V6N12_052497</name>
</gene>
<protein>
    <submittedName>
        <fullName evidence="2">Uncharacterized protein</fullName>
    </submittedName>
</protein>
<name>A0ABR2C1N9_9ROSI</name>
<dbReference type="EMBL" id="JBBPBM010000069">
    <property type="protein sequence ID" value="KAK8513300.1"/>
    <property type="molecule type" value="Genomic_DNA"/>
</dbReference>
<evidence type="ECO:0000256" key="1">
    <source>
        <dbReference type="SAM" id="MobiDB-lite"/>
    </source>
</evidence>
<dbReference type="Proteomes" id="UP001472677">
    <property type="component" value="Unassembled WGS sequence"/>
</dbReference>
<reference evidence="2 3" key="1">
    <citation type="journal article" date="2024" name="G3 (Bethesda)">
        <title>Genome assembly of Hibiscus sabdariffa L. provides insights into metabolisms of medicinal natural products.</title>
        <authorList>
            <person name="Kim T."/>
        </authorList>
    </citation>
    <scope>NUCLEOTIDE SEQUENCE [LARGE SCALE GENOMIC DNA]</scope>
    <source>
        <strain evidence="2">TK-2024</strain>
        <tissue evidence="2">Old leaves</tissue>
    </source>
</reference>